<dbReference type="AlphaFoldDB" id="A0A2Z5FXD4"/>
<organism evidence="1 2">
    <name type="scientific">Acidisarcina polymorpha</name>
    <dbReference type="NCBI Taxonomy" id="2211140"/>
    <lineage>
        <taxon>Bacteria</taxon>
        <taxon>Pseudomonadati</taxon>
        <taxon>Acidobacteriota</taxon>
        <taxon>Terriglobia</taxon>
        <taxon>Terriglobales</taxon>
        <taxon>Acidobacteriaceae</taxon>
        <taxon>Acidisarcina</taxon>
    </lineage>
</organism>
<name>A0A2Z5FXD4_9BACT</name>
<protein>
    <submittedName>
        <fullName evidence="1">Uncharacterized protein</fullName>
    </submittedName>
</protein>
<dbReference type="KEGG" id="abas:ACPOL_2235"/>
<dbReference type="Proteomes" id="UP000253606">
    <property type="component" value="Chromosome"/>
</dbReference>
<dbReference type="EMBL" id="CP030840">
    <property type="protein sequence ID" value="AXC11559.1"/>
    <property type="molecule type" value="Genomic_DNA"/>
</dbReference>
<sequence>MLLLGRVWQARTRRAVRSFGAHQERRCNRIQSLLLPHWTVLRWLIISAR</sequence>
<proteinExistence type="predicted"/>
<evidence type="ECO:0000313" key="1">
    <source>
        <dbReference type="EMBL" id="AXC11559.1"/>
    </source>
</evidence>
<keyword evidence="2" id="KW-1185">Reference proteome</keyword>
<reference evidence="1 2" key="1">
    <citation type="journal article" date="2018" name="Front. Microbiol.">
        <title>Hydrolytic Capabilities as a Key to Environmental Success: Chitinolytic and Cellulolytic Acidobacteria From Acidic Sub-arctic Soils and Boreal Peatlands.</title>
        <authorList>
            <person name="Belova S.E."/>
            <person name="Ravin N.V."/>
            <person name="Pankratov T.A."/>
            <person name="Rakitin A.L."/>
            <person name="Ivanova A.A."/>
            <person name="Beletsky A.V."/>
            <person name="Mardanov A.V."/>
            <person name="Sinninghe Damste J.S."/>
            <person name="Dedysh S.N."/>
        </authorList>
    </citation>
    <scope>NUCLEOTIDE SEQUENCE [LARGE SCALE GENOMIC DNA]</scope>
    <source>
        <strain evidence="1 2">SBC82</strain>
    </source>
</reference>
<gene>
    <name evidence="1" type="ORF">ACPOL_2235</name>
</gene>
<evidence type="ECO:0000313" key="2">
    <source>
        <dbReference type="Proteomes" id="UP000253606"/>
    </source>
</evidence>
<accession>A0A2Z5FXD4</accession>